<dbReference type="EMBL" id="BMPU01000001">
    <property type="protein sequence ID" value="GGM49413.1"/>
    <property type="molecule type" value="Genomic_DNA"/>
</dbReference>
<sequence length="100" mass="10980">MQLPKEFNYYFCSHLQWNMITARAFVQQTNRSSELCATLNQNGWGLSSVAIPYLLQDGAIDTAYVYALVPVPSFPQSAVCSLLPLAPQGAAQESFAAFSL</sequence>
<dbReference type="Proteomes" id="UP000653477">
    <property type="component" value="Unassembled WGS sequence"/>
</dbReference>
<evidence type="ECO:0000313" key="1">
    <source>
        <dbReference type="EMBL" id="GGM49413.1"/>
    </source>
</evidence>
<gene>
    <name evidence="1" type="ORF">GCM10007088_05070</name>
</gene>
<comment type="caution">
    <text evidence="1">The sequence shown here is derived from an EMBL/GenBank/DDBJ whole genome shotgun (WGS) entry which is preliminary data.</text>
</comment>
<accession>A0ABQ2H5A9</accession>
<proteinExistence type="predicted"/>
<evidence type="ECO:0000313" key="2">
    <source>
        <dbReference type="Proteomes" id="UP000653477"/>
    </source>
</evidence>
<reference evidence="2" key="1">
    <citation type="journal article" date="2019" name="Int. J. Syst. Evol. Microbiol.">
        <title>The Global Catalogue of Microorganisms (GCM) 10K type strain sequencing project: providing services to taxonomists for standard genome sequencing and annotation.</title>
        <authorList>
            <consortium name="The Broad Institute Genomics Platform"/>
            <consortium name="The Broad Institute Genome Sequencing Center for Infectious Disease"/>
            <person name="Wu L."/>
            <person name="Ma J."/>
        </authorList>
    </citation>
    <scope>NUCLEOTIDE SEQUENCE [LARGE SCALE GENOMIC DNA]</scope>
    <source>
        <strain evidence="2">JCM 30531</strain>
    </source>
</reference>
<organism evidence="1 2">
    <name type="scientific">Porphyromonas pasteri</name>
    <dbReference type="NCBI Taxonomy" id="1583331"/>
    <lineage>
        <taxon>Bacteria</taxon>
        <taxon>Pseudomonadati</taxon>
        <taxon>Bacteroidota</taxon>
        <taxon>Bacteroidia</taxon>
        <taxon>Bacteroidales</taxon>
        <taxon>Porphyromonadaceae</taxon>
        <taxon>Porphyromonas</taxon>
    </lineage>
</organism>
<name>A0ABQ2H5A9_9PORP</name>
<evidence type="ECO:0008006" key="3">
    <source>
        <dbReference type="Google" id="ProtNLM"/>
    </source>
</evidence>
<protein>
    <recommendedName>
        <fullName evidence="3">LysR substrate-binding domain-containing protein</fullName>
    </recommendedName>
</protein>
<keyword evidence="2" id="KW-1185">Reference proteome</keyword>